<sequence length="109" mass="11742">MRNDKTRRIMHRRHFPVGGSHPLAMYGRRRSRLIVAATGQRAAGAMRAAAFSAFSAFTAAATGRALPEAARRAAVAGRVLPVPERVAAVAHPACRTACRRARRAESRPA</sequence>
<evidence type="ECO:0000313" key="2">
    <source>
        <dbReference type="Proteomes" id="UP001059745"/>
    </source>
</evidence>
<name>A0AB38U3I8_BURGA</name>
<reference evidence="1" key="1">
    <citation type="submission" date="2022-09" db="EMBL/GenBank/DDBJ databases">
        <title>Genomic of Burkholderia gladioli.</title>
        <authorList>
            <person name="Wu H."/>
        </authorList>
    </citation>
    <scope>NUCLEOTIDE SEQUENCE</scope>
    <source>
        <strain evidence="1">ZN-S4</strain>
    </source>
</reference>
<dbReference type="RefSeq" id="WP_186026720.1">
    <property type="nucleotide sequence ID" value="NZ_CADETG010000024.1"/>
</dbReference>
<gene>
    <name evidence="1" type="ORF">NYZ96_23600</name>
</gene>
<protein>
    <submittedName>
        <fullName evidence="1">Uncharacterized protein</fullName>
    </submittedName>
</protein>
<evidence type="ECO:0000313" key="1">
    <source>
        <dbReference type="EMBL" id="UWX74513.1"/>
    </source>
</evidence>
<accession>A0AB38U3I8</accession>
<proteinExistence type="predicted"/>
<dbReference type="AlphaFoldDB" id="A0AB38U3I8"/>
<dbReference type="EMBL" id="CP104215">
    <property type="protein sequence ID" value="UWX74513.1"/>
    <property type="molecule type" value="Genomic_DNA"/>
</dbReference>
<dbReference type="Proteomes" id="UP001059745">
    <property type="component" value="Chromosome 2"/>
</dbReference>
<organism evidence="1 2">
    <name type="scientific">Burkholderia gladioli</name>
    <name type="common">Pseudomonas marginata</name>
    <name type="synonym">Phytomonas marginata</name>
    <dbReference type="NCBI Taxonomy" id="28095"/>
    <lineage>
        <taxon>Bacteria</taxon>
        <taxon>Pseudomonadati</taxon>
        <taxon>Pseudomonadota</taxon>
        <taxon>Betaproteobacteria</taxon>
        <taxon>Burkholderiales</taxon>
        <taxon>Burkholderiaceae</taxon>
        <taxon>Burkholderia</taxon>
    </lineage>
</organism>